<keyword evidence="1" id="KW-1133">Transmembrane helix</keyword>
<dbReference type="AlphaFoldDB" id="A0A177LBX0"/>
<proteinExistence type="predicted"/>
<accession>A0A177LBX0</accession>
<evidence type="ECO:0000313" key="3">
    <source>
        <dbReference type="Proteomes" id="UP000076935"/>
    </source>
</evidence>
<protein>
    <submittedName>
        <fullName evidence="2">Uncharacterized protein</fullName>
    </submittedName>
</protein>
<name>A0A177LBX0_9BACI</name>
<keyword evidence="1" id="KW-0812">Transmembrane</keyword>
<sequence>MFRGLLKKDFLLVKTYLWVWLAAIILLYAAGSVFASYKGEFYLVFPFFILLYMGHMVLLPIAACILLKAEEKGQYWLHGTAGGKKLLSSKLISAFLVMIASLILTNLLMAFSLFISRSSGFSIIEQGKFPFIEGLLLKGLMLNGGIVIGALYFTIWGLFLWALYHSLNQYPMLKKIRWIIIAAAYFITNTIIGRMTTWDVVQSFFNQWTIRFSPSASNTIMFEGFGFTLSDGAIQVWPVLLSIIGLLLLFMAAGWLLDRKVEV</sequence>
<organism evidence="2 3">
    <name type="scientific">Domibacillus aminovorans</name>
    <dbReference type="NCBI Taxonomy" id="29332"/>
    <lineage>
        <taxon>Bacteria</taxon>
        <taxon>Bacillati</taxon>
        <taxon>Bacillota</taxon>
        <taxon>Bacilli</taxon>
        <taxon>Bacillales</taxon>
        <taxon>Bacillaceae</taxon>
        <taxon>Domibacillus</taxon>
    </lineage>
</organism>
<feature type="transmembrane region" description="Helical" evidence="1">
    <location>
        <begin position="12"/>
        <end position="35"/>
    </location>
</feature>
<keyword evidence="1" id="KW-0472">Membrane</keyword>
<feature type="transmembrane region" description="Helical" evidence="1">
    <location>
        <begin position="41"/>
        <end position="67"/>
    </location>
</feature>
<keyword evidence="3" id="KW-1185">Reference proteome</keyword>
<dbReference type="EMBL" id="LQWY01000005">
    <property type="protein sequence ID" value="OAH62762.1"/>
    <property type="molecule type" value="Genomic_DNA"/>
</dbReference>
<comment type="caution">
    <text evidence="2">The sequence shown here is derived from an EMBL/GenBank/DDBJ whole genome shotgun (WGS) entry which is preliminary data.</text>
</comment>
<feature type="transmembrane region" description="Helical" evidence="1">
    <location>
        <begin position="91"/>
        <end position="115"/>
    </location>
</feature>
<dbReference type="RefSeq" id="WP_063964614.1">
    <property type="nucleotide sequence ID" value="NZ_JBCNAN010000033.1"/>
</dbReference>
<dbReference type="Proteomes" id="UP000076935">
    <property type="component" value="Unassembled WGS sequence"/>
</dbReference>
<evidence type="ECO:0000256" key="1">
    <source>
        <dbReference type="SAM" id="Phobius"/>
    </source>
</evidence>
<evidence type="ECO:0000313" key="2">
    <source>
        <dbReference type="EMBL" id="OAH62762.1"/>
    </source>
</evidence>
<feature type="transmembrane region" description="Helical" evidence="1">
    <location>
        <begin position="176"/>
        <end position="195"/>
    </location>
</feature>
<gene>
    <name evidence="2" type="ORF">AWH49_08840</name>
</gene>
<reference evidence="2 3" key="1">
    <citation type="submission" date="2016-01" db="EMBL/GenBank/DDBJ databases">
        <title>Investigation of taxonomic status of Bacillus aminovorans.</title>
        <authorList>
            <person name="Verma A."/>
            <person name="Pal Y."/>
            <person name="Krishnamurthi S."/>
        </authorList>
    </citation>
    <scope>NUCLEOTIDE SEQUENCE [LARGE SCALE GENOMIC DNA]</scope>
    <source>
        <strain evidence="2 3">DSM 1314</strain>
    </source>
</reference>
<feature type="transmembrane region" description="Helical" evidence="1">
    <location>
        <begin position="236"/>
        <end position="257"/>
    </location>
</feature>
<feature type="transmembrane region" description="Helical" evidence="1">
    <location>
        <begin position="135"/>
        <end position="164"/>
    </location>
</feature>